<organism evidence="8 9">
    <name type="scientific">Kocuria rhizophila</name>
    <dbReference type="NCBI Taxonomy" id="72000"/>
    <lineage>
        <taxon>Bacteria</taxon>
        <taxon>Bacillati</taxon>
        <taxon>Actinomycetota</taxon>
        <taxon>Actinomycetes</taxon>
        <taxon>Micrococcales</taxon>
        <taxon>Micrococcaceae</taxon>
        <taxon>Kocuria</taxon>
    </lineage>
</organism>
<feature type="transmembrane region" description="Helical" evidence="7">
    <location>
        <begin position="486"/>
        <end position="504"/>
    </location>
</feature>
<keyword evidence="5 7" id="KW-0472">Membrane</keyword>
<name>A0AAX2SCG1_KOCRH</name>
<feature type="transmembrane region" description="Helical" evidence="7">
    <location>
        <begin position="110"/>
        <end position="128"/>
    </location>
</feature>
<dbReference type="AlphaFoldDB" id="A0AAX2SCG1"/>
<feature type="transmembrane region" description="Helical" evidence="7">
    <location>
        <begin position="80"/>
        <end position="98"/>
    </location>
</feature>
<comment type="caution">
    <text evidence="8">The sequence shown here is derived from an EMBL/GenBank/DDBJ whole genome shotgun (WGS) entry which is preliminary data.</text>
</comment>
<dbReference type="GO" id="GO:0005886">
    <property type="term" value="C:plasma membrane"/>
    <property type="evidence" value="ECO:0007669"/>
    <property type="project" value="UniProtKB-SubCell"/>
</dbReference>
<evidence type="ECO:0000256" key="5">
    <source>
        <dbReference type="ARBA" id="ARBA00023136"/>
    </source>
</evidence>
<comment type="subcellular location">
    <subcellularLocation>
        <location evidence="1">Cell membrane</location>
        <topology evidence="1">Multi-pass membrane protein</topology>
    </subcellularLocation>
</comment>
<protein>
    <submittedName>
        <fullName evidence="8">Lipopolysaccharide biosynthesis protein</fullName>
    </submittedName>
</protein>
<sequence>MLTRPRSPAPCALGSPGRKSAPRSPESIDWSPTRIQGPAAIDKLPRVTSSPPSPAPPGKWRRILFPPPNHENKDNPIGSSFALTVVAVFVQGLSRFGYSLLIGNMLGSEILGQVNLAISLALFLVLLWPQASGNAASKFIAMARGQQHREEQLSVAVYTSRTAALATAVLAVAAVGVATWSLHLPPSYAVSAGLLVVALSAYNFVRGVRTGNNQFVTTAVWDCISSGVTLTLLLLVLLGGFTPLLLLPLSLGYLIYAIPGWPRTSGGPLPRPLKREINTFTVWAAINILTASGLLQLSMIMGKHYDTASAVGQYSAAVSIATPASMLSSSMLVALAPAVARMFTAGDLPGMRRQLDSILRIMVLVFLPVFGVGILWAEPIIHLLYNARAEEFTQAAPLLIVLFFAVSATSFNASNSRLNGGENWGVRALAAGNAVGLLLGVGTILWWGPELGVMAAALGYLVGCLVSSLGPLVIVWIHDRMAWTGLMLRVAAGYVLVLTGVWFVTTHPGIGSNVLATLVFLTAWFAISWQDVVPRLHSLRGRAQLRRER</sequence>
<feature type="transmembrane region" description="Helical" evidence="7">
    <location>
        <begin position="217"/>
        <end position="238"/>
    </location>
</feature>
<dbReference type="Pfam" id="PF01554">
    <property type="entry name" value="MatE"/>
    <property type="match status" value="1"/>
</dbReference>
<feature type="transmembrane region" description="Helical" evidence="7">
    <location>
        <begin position="357"/>
        <end position="376"/>
    </location>
</feature>
<proteinExistence type="predicted"/>
<accession>A0AAX2SCG1</accession>
<evidence type="ECO:0000256" key="6">
    <source>
        <dbReference type="SAM" id="MobiDB-lite"/>
    </source>
</evidence>
<evidence type="ECO:0000256" key="1">
    <source>
        <dbReference type="ARBA" id="ARBA00004651"/>
    </source>
</evidence>
<feature type="transmembrane region" description="Helical" evidence="7">
    <location>
        <begin position="163"/>
        <end position="182"/>
    </location>
</feature>
<feature type="transmembrane region" description="Helical" evidence="7">
    <location>
        <begin position="396"/>
        <end position="414"/>
    </location>
</feature>
<feature type="region of interest" description="Disordered" evidence="6">
    <location>
        <begin position="1"/>
        <end position="61"/>
    </location>
</feature>
<evidence type="ECO:0000256" key="4">
    <source>
        <dbReference type="ARBA" id="ARBA00022989"/>
    </source>
</evidence>
<feature type="transmembrane region" description="Helical" evidence="7">
    <location>
        <begin position="426"/>
        <end position="447"/>
    </location>
</feature>
<keyword evidence="3 7" id="KW-0812">Transmembrane</keyword>
<keyword evidence="4 7" id="KW-1133">Transmembrane helix</keyword>
<feature type="transmembrane region" description="Helical" evidence="7">
    <location>
        <begin position="244"/>
        <end position="261"/>
    </location>
</feature>
<feature type="transmembrane region" description="Helical" evidence="7">
    <location>
        <begin position="453"/>
        <end position="477"/>
    </location>
</feature>
<feature type="transmembrane region" description="Helical" evidence="7">
    <location>
        <begin position="188"/>
        <end position="205"/>
    </location>
</feature>
<evidence type="ECO:0000256" key="7">
    <source>
        <dbReference type="SAM" id="Phobius"/>
    </source>
</evidence>
<dbReference type="PANTHER" id="PTHR30250">
    <property type="entry name" value="PST FAMILY PREDICTED COLANIC ACID TRANSPORTER"/>
    <property type="match status" value="1"/>
</dbReference>
<keyword evidence="9" id="KW-1185">Reference proteome</keyword>
<dbReference type="PANTHER" id="PTHR30250:SF11">
    <property type="entry name" value="O-ANTIGEN TRANSPORTER-RELATED"/>
    <property type="match status" value="1"/>
</dbReference>
<dbReference type="InterPro" id="IPR002528">
    <property type="entry name" value="MATE_fam"/>
</dbReference>
<evidence type="ECO:0000256" key="2">
    <source>
        <dbReference type="ARBA" id="ARBA00022475"/>
    </source>
</evidence>
<evidence type="ECO:0000313" key="9">
    <source>
        <dbReference type="Proteomes" id="UP000298017"/>
    </source>
</evidence>
<evidence type="ECO:0000256" key="3">
    <source>
        <dbReference type="ARBA" id="ARBA00022692"/>
    </source>
</evidence>
<dbReference type="Proteomes" id="UP000298017">
    <property type="component" value="Unassembled WGS sequence"/>
</dbReference>
<dbReference type="GO" id="GO:0042910">
    <property type="term" value="F:xenobiotic transmembrane transporter activity"/>
    <property type="evidence" value="ECO:0007669"/>
    <property type="project" value="InterPro"/>
</dbReference>
<reference evidence="8 9" key="1">
    <citation type="submission" date="2019-03" db="EMBL/GenBank/DDBJ databases">
        <title>Genome Sequencing and Assembly of Various Microbes Isolated from Alder Root Nodule.</title>
        <authorList>
            <person name="Swanson E."/>
            <person name="Sevigny J.L."/>
            <person name="Pesce C."/>
            <person name="Davis I."/>
            <person name="Kleiner V."/>
            <person name="Tisa L."/>
        </authorList>
    </citation>
    <scope>NUCLEOTIDE SEQUENCE [LARGE SCALE GENOMIC DNA]</scope>
    <source>
        <strain evidence="8 9">4R-31</strain>
    </source>
</reference>
<feature type="transmembrane region" description="Helical" evidence="7">
    <location>
        <begin position="282"/>
        <end position="302"/>
    </location>
</feature>
<feature type="transmembrane region" description="Helical" evidence="7">
    <location>
        <begin position="314"/>
        <end position="336"/>
    </location>
</feature>
<dbReference type="EMBL" id="SPNK01000010">
    <property type="protein sequence ID" value="TFI00251.1"/>
    <property type="molecule type" value="Genomic_DNA"/>
</dbReference>
<dbReference type="GO" id="GO:0015297">
    <property type="term" value="F:antiporter activity"/>
    <property type="evidence" value="ECO:0007669"/>
    <property type="project" value="InterPro"/>
</dbReference>
<feature type="transmembrane region" description="Helical" evidence="7">
    <location>
        <begin position="510"/>
        <end position="529"/>
    </location>
</feature>
<gene>
    <name evidence="8" type="ORF">E4P33_09305</name>
</gene>
<dbReference type="InterPro" id="IPR050833">
    <property type="entry name" value="Poly_Biosynth_Transport"/>
</dbReference>
<keyword evidence="2" id="KW-1003">Cell membrane</keyword>
<evidence type="ECO:0000313" key="8">
    <source>
        <dbReference type="EMBL" id="TFI00251.1"/>
    </source>
</evidence>